<feature type="region of interest" description="Disordered" evidence="1">
    <location>
        <begin position="16"/>
        <end position="57"/>
    </location>
</feature>
<reference evidence="2 3" key="1">
    <citation type="submission" date="2020-07" db="EMBL/GenBank/DDBJ databases">
        <title>Sequencing the genomes of 1000 actinobacteria strains.</title>
        <authorList>
            <person name="Klenk H.-P."/>
        </authorList>
    </citation>
    <scope>NUCLEOTIDE SEQUENCE [LARGE SCALE GENOMIC DNA]</scope>
    <source>
        <strain evidence="2 3">DSM 22083</strain>
    </source>
</reference>
<evidence type="ECO:0000313" key="3">
    <source>
        <dbReference type="Proteomes" id="UP000569914"/>
    </source>
</evidence>
<protein>
    <submittedName>
        <fullName evidence="2">Uncharacterized protein</fullName>
    </submittedName>
</protein>
<dbReference type="AlphaFoldDB" id="A0A7Y9I2L1"/>
<name>A0A7Y9I2L1_9ACTN</name>
<accession>A0A7Y9I2L1</accession>
<evidence type="ECO:0000313" key="2">
    <source>
        <dbReference type="EMBL" id="NYE69097.1"/>
    </source>
</evidence>
<dbReference type="Proteomes" id="UP000569914">
    <property type="component" value="Unassembled WGS sequence"/>
</dbReference>
<comment type="caution">
    <text evidence="2">The sequence shown here is derived from an EMBL/GenBank/DDBJ whole genome shotgun (WGS) entry which is preliminary data.</text>
</comment>
<proteinExistence type="predicted"/>
<dbReference type="EMBL" id="JACCBU010000001">
    <property type="protein sequence ID" value="NYE69097.1"/>
    <property type="molecule type" value="Genomic_DNA"/>
</dbReference>
<gene>
    <name evidence="2" type="ORF">BKA15_000426</name>
</gene>
<sequence>MRPAKAKLKKFRLNPKYTHHRSEGLTRRQNAGTKLLIIGKKTGSGGRQPTDGRRGPG</sequence>
<evidence type="ECO:0000256" key="1">
    <source>
        <dbReference type="SAM" id="MobiDB-lite"/>
    </source>
</evidence>
<keyword evidence="3" id="KW-1185">Reference proteome</keyword>
<organism evidence="2 3">
    <name type="scientific">Microlunatus parietis</name>
    <dbReference type="NCBI Taxonomy" id="682979"/>
    <lineage>
        <taxon>Bacteria</taxon>
        <taxon>Bacillati</taxon>
        <taxon>Actinomycetota</taxon>
        <taxon>Actinomycetes</taxon>
        <taxon>Propionibacteriales</taxon>
        <taxon>Propionibacteriaceae</taxon>
        <taxon>Microlunatus</taxon>
    </lineage>
</organism>